<evidence type="ECO:0000313" key="3">
    <source>
        <dbReference type="EMBL" id="MBB4775189.1"/>
    </source>
</evidence>
<protein>
    <submittedName>
        <fullName evidence="3">Uncharacterized protein</fullName>
    </submittedName>
</protein>
<keyword evidence="5" id="KW-1185">Reference proteome</keyword>
<keyword evidence="1" id="KW-1133">Transmembrane helix</keyword>
<comment type="caution">
    <text evidence="3">The sequence shown here is derived from an EMBL/GenBank/DDBJ whole genome shotgun (WGS) entry which is preliminary data.</text>
</comment>
<gene>
    <name evidence="3" type="ORF">F4557_003607</name>
    <name evidence="2" type="ORF">GCM10009546_66470</name>
</gene>
<feature type="transmembrane region" description="Helical" evidence="1">
    <location>
        <begin position="21"/>
        <end position="41"/>
    </location>
</feature>
<dbReference type="Proteomes" id="UP001501427">
    <property type="component" value="Unassembled WGS sequence"/>
</dbReference>
<proteinExistence type="predicted"/>
<reference evidence="2 5" key="1">
    <citation type="journal article" date="2019" name="Int. J. Syst. Evol. Microbiol.">
        <title>The Global Catalogue of Microorganisms (GCM) 10K type strain sequencing project: providing services to taxonomists for standard genome sequencing and annotation.</title>
        <authorList>
            <consortium name="The Broad Institute Genomics Platform"/>
            <consortium name="The Broad Institute Genome Sequencing Center for Infectious Disease"/>
            <person name="Wu L."/>
            <person name="Ma J."/>
        </authorList>
    </citation>
    <scope>NUCLEOTIDE SEQUENCE [LARGE SCALE GENOMIC DNA]</scope>
    <source>
        <strain evidence="2 5">JCM 10667</strain>
    </source>
</reference>
<evidence type="ECO:0000256" key="1">
    <source>
        <dbReference type="SAM" id="Phobius"/>
    </source>
</evidence>
<keyword evidence="1" id="KW-0472">Membrane</keyword>
<evidence type="ECO:0000313" key="2">
    <source>
        <dbReference type="EMBL" id="GAA0595004.1"/>
    </source>
</evidence>
<reference evidence="3 4" key="2">
    <citation type="submission" date="2020-08" db="EMBL/GenBank/DDBJ databases">
        <title>Sequencing the genomes of 1000 actinobacteria strains.</title>
        <authorList>
            <person name="Klenk H.-P."/>
        </authorList>
    </citation>
    <scope>NUCLEOTIDE SEQUENCE [LARGE SCALE GENOMIC DNA]</scope>
    <source>
        <strain evidence="3 4">DSM 44772</strain>
    </source>
</reference>
<dbReference type="Proteomes" id="UP000549343">
    <property type="component" value="Unassembled WGS sequence"/>
</dbReference>
<dbReference type="EMBL" id="JACHMV010000001">
    <property type="protein sequence ID" value="MBB4775189.1"/>
    <property type="molecule type" value="Genomic_DNA"/>
</dbReference>
<name>A0A7W7MYP1_9ACTN</name>
<sequence length="359" mass="38097">MSVPPPALTITLGRNAYRWPLRICLTALTVGLAVSLSTLTGPGAWAPEEAGRAVAVCGGGAALIALAAAAWAFVIYQDRLIVTIGRDGLILRRRGREAAIPAAAVDAVGITWPVADPVWTVWFDPEAAPGAGAVTKVDGRAAVLLRERSLPQGWLEAVHATATETLGACWRVLDDEGREVDPLPRDALREADHVVVDGEWRYRDDRTGALLAVACTPPAESPGLPLPGRTTVLRDPQARTLLEFRRGRAAGGRVRVFLADGRPAGEIRGSLEPSFHTPDGTLLGTTRVTGGRHVVTGVDGRESATLRIEGDDDGVHLRLERSPSAPGPLRTLALALPMAVHGTGRHRPVRWAGRRSGRA</sequence>
<organism evidence="3 4">
    <name type="scientific">Actinomadura livida</name>
    <dbReference type="NCBI Taxonomy" id="79909"/>
    <lineage>
        <taxon>Bacteria</taxon>
        <taxon>Bacillati</taxon>
        <taxon>Actinomycetota</taxon>
        <taxon>Actinomycetes</taxon>
        <taxon>Streptosporangiales</taxon>
        <taxon>Thermomonosporaceae</taxon>
        <taxon>Actinomadura</taxon>
    </lineage>
</organism>
<dbReference type="EMBL" id="BAAAHD010000081">
    <property type="protein sequence ID" value="GAA0595004.1"/>
    <property type="molecule type" value="Genomic_DNA"/>
</dbReference>
<evidence type="ECO:0000313" key="5">
    <source>
        <dbReference type="Proteomes" id="UP001501427"/>
    </source>
</evidence>
<evidence type="ECO:0000313" key="4">
    <source>
        <dbReference type="Proteomes" id="UP000549343"/>
    </source>
</evidence>
<reference evidence="2" key="3">
    <citation type="submission" date="2023-12" db="EMBL/GenBank/DDBJ databases">
        <authorList>
            <person name="Sun Q."/>
            <person name="Inoue M."/>
        </authorList>
    </citation>
    <scope>NUCLEOTIDE SEQUENCE</scope>
    <source>
        <strain evidence="2">JCM 10667</strain>
    </source>
</reference>
<feature type="transmembrane region" description="Helical" evidence="1">
    <location>
        <begin position="53"/>
        <end position="76"/>
    </location>
</feature>
<dbReference type="RefSeq" id="WP_184884307.1">
    <property type="nucleotide sequence ID" value="NZ_BAAAHD010000081.1"/>
</dbReference>
<keyword evidence="1" id="KW-0812">Transmembrane</keyword>
<accession>A0A7W7MYP1</accession>
<dbReference type="AlphaFoldDB" id="A0A7W7MYP1"/>